<comment type="caution">
    <text evidence="1">The sequence shown here is derived from an EMBL/GenBank/DDBJ whole genome shotgun (WGS) entry which is preliminary data.</text>
</comment>
<reference evidence="1 2" key="1">
    <citation type="journal article" date="2013" name="ISME J.">
        <title>A metabolic model for members of the genus Tetrasphaera involved in enhanced biological phosphorus removal.</title>
        <authorList>
            <person name="Kristiansen R."/>
            <person name="Nguyen H.T.T."/>
            <person name="Saunders A.M."/>
            <person name="Nielsen J.L."/>
            <person name="Wimmer R."/>
            <person name="Le V.Q."/>
            <person name="McIlroy S.J."/>
            <person name="Petrovski S."/>
            <person name="Seviour R.J."/>
            <person name="Calteau A."/>
            <person name="Nielsen K.L."/>
            <person name="Nielsen P.H."/>
        </authorList>
    </citation>
    <scope>NUCLEOTIDE SEQUENCE [LARGE SCALE GENOMIC DNA]</scope>
    <source>
        <strain evidence="1 2">Ben110</strain>
    </source>
</reference>
<dbReference type="EMBL" id="CAJA01000489">
    <property type="protein sequence ID" value="CCH75301.1"/>
    <property type="molecule type" value="Genomic_DNA"/>
</dbReference>
<dbReference type="STRING" id="1193182.BN11_630003"/>
<evidence type="ECO:0008006" key="3">
    <source>
        <dbReference type="Google" id="ProtNLM"/>
    </source>
</evidence>
<protein>
    <recommendedName>
        <fullName evidence="3">YdhG-like domain-containing protein</fullName>
    </recommendedName>
</protein>
<dbReference type="RefSeq" id="WP_048695646.1">
    <property type="nucleotide sequence ID" value="NZ_HG764815.1"/>
</dbReference>
<dbReference type="AlphaFoldDB" id="W6K2E6"/>
<proteinExistence type="predicted"/>
<accession>W6K2E6</accession>
<sequence length="120" mass="13394">MADSPEDYLAAAPQAGRPWLTEFWDHVRRRSPELELAMFRGVPMFKFERSYQDGYVMFTAAKGHFSAHSLAFELIEETKAEIPGSFGGKGCVSVKYANEEAKPALKAYVDEVLRAASAED</sequence>
<evidence type="ECO:0000313" key="1">
    <source>
        <dbReference type="EMBL" id="CCH75301.1"/>
    </source>
</evidence>
<dbReference type="Gene3D" id="3.90.1150.200">
    <property type="match status" value="1"/>
</dbReference>
<name>W6K2E6_9MICO</name>
<keyword evidence="2" id="KW-1185">Reference proteome</keyword>
<evidence type="ECO:0000313" key="2">
    <source>
        <dbReference type="Proteomes" id="UP000035763"/>
    </source>
</evidence>
<organism evidence="1 2">
    <name type="scientific">Nostocoides australiense Ben110</name>
    <dbReference type="NCBI Taxonomy" id="1193182"/>
    <lineage>
        <taxon>Bacteria</taxon>
        <taxon>Bacillati</taxon>
        <taxon>Actinomycetota</taxon>
        <taxon>Actinomycetes</taxon>
        <taxon>Micrococcales</taxon>
        <taxon>Intrasporangiaceae</taxon>
        <taxon>Nostocoides</taxon>
    </lineage>
</organism>
<gene>
    <name evidence="1" type="ORF">BN11_630003</name>
</gene>
<dbReference type="OrthoDB" id="5146626at2"/>
<dbReference type="SUPFAM" id="SSF159888">
    <property type="entry name" value="YdhG-like"/>
    <property type="match status" value="1"/>
</dbReference>
<dbReference type="Proteomes" id="UP000035763">
    <property type="component" value="Unassembled WGS sequence"/>
</dbReference>